<dbReference type="FunFam" id="3.30.160.60:FF:000448">
    <property type="entry name" value="RE1-silencing transcription factor A"/>
    <property type="match status" value="1"/>
</dbReference>
<name>A0A8J9ZAF3_BRALA</name>
<keyword evidence="6" id="KW-0862">Zinc</keyword>
<dbReference type="GO" id="GO:0008270">
    <property type="term" value="F:zinc ion binding"/>
    <property type="evidence" value="ECO:0007669"/>
    <property type="project" value="UniProtKB-KW"/>
</dbReference>
<organism evidence="14 15">
    <name type="scientific">Branchiostoma lanceolatum</name>
    <name type="common">Common lancelet</name>
    <name type="synonym">Amphioxus lanceolatum</name>
    <dbReference type="NCBI Taxonomy" id="7740"/>
    <lineage>
        <taxon>Eukaryota</taxon>
        <taxon>Metazoa</taxon>
        <taxon>Chordata</taxon>
        <taxon>Cephalochordata</taxon>
        <taxon>Leptocardii</taxon>
        <taxon>Amphioxiformes</taxon>
        <taxon>Branchiostomatidae</taxon>
        <taxon>Branchiostoma</taxon>
    </lineage>
</organism>
<keyword evidence="9" id="KW-0804">Transcription</keyword>
<evidence type="ECO:0000256" key="8">
    <source>
        <dbReference type="ARBA" id="ARBA00023125"/>
    </source>
</evidence>
<feature type="domain" description="C2H2-type" evidence="13">
    <location>
        <begin position="328"/>
        <end position="355"/>
    </location>
</feature>
<dbReference type="FunFam" id="3.30.160.60:FF:000446">
    <property type="entry name" value="Zinc finger protein"/>
    <property type="match status" value="1"/>
</dbReference>
<comment type="similarity">
    <text evidence="2">Belongs to the krueppel C2H2-type zinc-finger protein family.</text>
</comment>
<dbReference type="InterPro" id="IPR013087">
    <property type="entry name" value="Znf_C2H2_type"/>
</dbReference>
<feature type="domain" description="C2H2-type" evidence="13">
    <location>
        <begin position="551"/>
        <end position="578"/>
    </location>
</feature>
<evidence type="ECO:0000256" key="3">
    <source>
        <dbReference type="ARBA" id="ARBA00022723"/>
    </source>
</evidence>
<evidence type="ECO:0000256" key="4">
    <source>
        <dbReference type="ARBA" id="ARBA00022737"/>
    </source>
</evidence>
<evidence type="ECO:0000256" key="5">
    <source>
        <dbReference type="ARBA" id="ARBA00022771"/>
    </source>
</evidence>
<feature type="domain" description="C2H2-type" evidence="13">
    <location>
        <begin position="384"/>
        <end position="411"/>
    </location>
</feature>
<reference evidence="14" key="1">
    <citation type="submission" date="2022-01" db="EMBL/GenBank/DDBJ databases">
        <authorList>
            <person name="Braso-Vives M."/>
        </authorList>
    </citation>
    <scope>NUCLEOTIDE SEQUENCE</scope>
</reference>
<dbReference type="Gene3D" id="3.30.160.60">
    <property type="entry name" value="Classic Zinc Finger"/>
    <property type="match status" value="10"/>
</dbReference>
<dbReference type="InterPro" id="IPR036236">
    <property type="entry name" value="Znf_C2H2_sf"/>
</dbReference>
<dbReference type="FunFam" id="3.30.160.60:FF:001156">
    <property type="entry name" value="Zinc finger protein 407"/>
    <property type="match status" value="2"/>
</dbReference>
<keyword evidence="3" id="KW-0479">Metal-binding</keyword>
<keyword evidence="15" id="KW-1185">Reference proteome</keyword>
<evidence type="ECO:0000256" key="7">
    <source>
        <dbReference type="ARBA" id="ARBA00023015"/>
    </source>
</evidence>
<dbReference type="PROSITE" id="PS00028">
    <property type="entry name" value="ZINC_FINGER_C2H2_1"/>
    <property type="match status" value="3"/>
</dbReference>
<keyword evidence="7" id="KW-0805">Transcription regulation</keyword>
<dbReference type="GO" id="GO:0003700">
    <property type="term" value="F:DNA-binding transcription factor activity"/>
    <property type="evidence" value="ECO:0007669"/>
    <property type="project" value="TreeGrafter"/>
</dbReference>
<dbReference type="InterPro" id="IPR056438">
    <property type="entry name" value="Znf-C2H2_CTCF"/>
</dbReference>
<feature type="compositionally biased region" description="Polar residues" evidence="12">
    <location>
        <begin position="1"/>
        <end position="10"/>
    </location>
</feature>
<protein>
    <submittedName>
        <fullName evidence="14">ZNF84 protein</fullName>
    </submittedName>
</protein>
<dbReference type="Pfam" id="PF00096">
    <property type="entry name" value="zf-C2H2"/>
    <property type="match status" value="1"/>
</dbReference>
<feature type="domain" description="C2H2-type" evidence="13">
    <location>
        <begin position="187"/>
        <end position="214"/>
    </location>
</feature>
<feature type="domain" description="C2H2-type" evidence="13">
    <location>
        <begin position="356"/>
        <end position="383"/>
    </location>
</feature>
<dbReference type="EMBL" id="OV696703">
    <property type="protein sequence ID" value="CAH1250866.1"/>
    <property type="molecule type" value="Genomic_DNA"/>
</dbReference>
<dbReference type="SMART" id="SM00355">
    <property type="entry name" value="ZnF_C2H2"/>
    <property type="match status" value="14"/>
</dbReference>
<feature type="domain" description="C2H2-type" evidence="13">
    <location>
        <begin position="300"/>
        <end position="327"/>
    </location>
</feature>
<evidence type="ECO:0000256" key="6">
    <source>
        <dbReference type="ARBA" id="ARBA00022833"/>
    </source>
</evidence>
<evidence type="ECO:0000259" key="13">
    <source>
        <dbReference type="PROSITE" id="PS50157"/>
    </source>
</evidence>
<feature type="domain" description="C2H2-type" evidence="13">
    <location>
        <begin position="440"/>
        <end position="467"/>
    </location>
</feature>
<feature type="region of interest" description="Disordered" evidence="12">
    <location>
        <begin position="1"/>
        <end position="155"/>
    </location>
</feature>
<comment type="subcellular location">
    <subcellularLocation>
        <location evidence="1">Nucleus</location>
    </subcellularLocation>
</comment>
<feature type="region of interest" description="Disordered" evidence="12">
    <location>
        <begin position="610"/>
        <end position="630"/>
    </location>
</feature>
<evidence type="ECO:0000313" key="14">
    <source>
        <dbReference type="EMBL" id="CAH1250866.1"/>
    </source>
</evidence>
<feature type="domain" description="C2H2-type" evidence="13">
    <location>
        <begin position="468"/>
        <end position="495"/>
    </location>
</feature>
<sequence>MPSMKASLSHNQRKGYKNRSDDLSRDIDPVHINLHVSSKTQETEGPTAKVLPKSDSLRTKGETTAKQRSVVNNTVSDLEAEFEGDTEHDNFSSGNDEDSSDQPVSINGVYEIDEEAEEDESTPGVILDCESDDDEEDNYNLSRDDGIDSNSSPPDLIPFNPEIVDPGAISYCDNQIPAPTQKPQRILKCPYCQYLAMKSSHLKRHVRKHTGERPFKCPHCHYSAMRKEHLLRHFGFKHKELLRVSCQECRYRTTDEQSLNLHLKLSHPEVFNQVYKCRDCEFESPRKSQYVEHTKVHRVWECPICNYSTQDWMTYRRHKQSHTEERPYTCPMCTYTAKLKVDLERHIRAHTGERPFTCSQCSYQGARKDSLVRHMRTHTGDKPYKCPLCDFASAQQGHLVTHIRTHTGERPFTCPCCEYACCDRSSLVKHVRIHTGERPYKCPHCPFAAIRNQDLKDHINIHTGQRPYKCTQCSYAAADRSTLRTHTKKHDRKAHFACEQCEFSCASKATLVKHLKKHKGAKPLKCSECDYTTNNKACLKKHLKQHDVGTLSCKICNLECNNQQELITHIATHIKEDPECPPPQHGGITTETQDNLENHLSFQDVTKLEDEGLSEIKEEEDVSLQSTWTG</sequence>
<feature type="compositionally biased region" description="Polar residues" evidence="12">
    <location>
        <begin position="35"/>
        <end position="44"/>
    </location>
</feature>
<dbReference type="Pfam" id="PF13909">
    <property type="entry name" value="zf-H2C2_5"/>
    <property type="match status" value="1"/>
</dbReference>
<evidence type="ECO:0000256" key="2">
    <source>
        <dbReference type="ARBA" id="ARBA00006991"/>
    </source>
</evidence>
<dbReference type="FunFam" id="3.30.160.60:FF:000630">
    <property type="entry name" value="Zinc finger protein 180"/>
    <property type="match status" value="1"/>
</dbReference>
<gene>
    <name evidence="14" type="primary">ZNF84</name>
    <name evidence="14" type="ORF">BLAG_LOCUS11440</name>
</gene>
<dbReference type="GO" id="GO:0006357">
    <property type="term" value="P:regulation of transcription by RNA polymerase II"/>
    <property type="evidence" value="ECO:0007669"/>
    <property type="project" value="TreeGrafter"/>
</dbReference>
<dbReference type="GO" id="GO:0005634">
    <property type="term" value="C:nucleus"/>
    <property type="evidence" value="ECO:0007669"/>
    <property type="project" value="UniProtKB-SubCell"/>
</dbReference>
<dbReference type="OrthoDB" id="10037616at2759"/>
<dbReference type="SUPFAM" id="SSF57667">
    <property type="entry name" value="beta-beta-alpha zinc fingers"/>
    <property type="match status" value="6"/>
</dbReference>
<feature type="compositionally biased region" description="Acidic residues" evidence="12">
    <location>
        <begin position="111"/>
        <end position="121"/>
    </location>
</feature>
<dbReference type="FunFam" id="3.30.160.60:FF:000100">
    <property type="entry name" value="Zinc finger 45-like"/>
    <property type="match status" value="1"/>
</dbReference>
<accession>A0A8J9ZAF3</accession>
<dbReference type="FunFam" id="3.30.160.60:FF:000882">
    <property type="entry name" value="Predicted gene, 21060"/>
    <property type="match status" value="1"/>
</dbReference>
<dbReference type="AlphaFoldDB" id="A0A8J9ZAF3"/>
<feature type="domain" description="C2H2-type" evidence="13">
    <location>
        <begin position="496"/>
        <end position="523"/>
    </location>
</feature>
<keyword evidence="8" id="KW-0238">DNA-binding</keyword>
<dbReference type="Pfam" id="PF23611">
    <property type="entry name" value="zf-C2H2_16"/>
    <property type="match status" value="1"/>
</dbReference>
<dbReference type="GO" id="GO:0000978">
    <property type="term" value="F:RNA polymerase II cis-regulatory region sequence-specific DNA binding"/>
    <property type="evidence" value="ECO:0007669"/>
    <property type="project" value="TreeGrafter"/>
</dbReference>
<evidence type="ECO:0000256" key="9">
    <source>
        <dbReference type="ARBA" id="ARBA00023163"/>
    </source>
</evidence>
<dbReference type="Proteomes" id="UP000838412">
    <property type="component" value="Chromosome 18"/>
</dbReference>
<evidence type="ECO:0000256" key="10">
    <source>
        <dbReference type="ARBA" id="ARBA00023242"/>
    </source>
</evidence>
<feature type="compositionally biased region" description="Basic and acidic residues" evidence="12">
    <location>
        <begin position="55"/>
        <end position="65"/>
    </location>
</feature>
<proteinExistence type="inferred from homology"/>
<keyword evidence="4" id="KW-0677">Repeat</keyword>
<feature type="compositionally biased region" description="Basic and acidic residues" evidence="12">
    <location>
        <begin position="18"/>
        <end position="29"/>
    </location>
</feature>
<evidence type="ECO:0000256" key="1">
    <source>
        <dbReference type="ARBA" id="ARBA00004123"/>
    </source>
</evidence>
<feature type="domain" description="C2H2-type" evidence="13">
    <location>
        <begin position="412"/>
        <end position="439"/>
    </location>
</feature>
<keyword evidence="10" id="KW-0539">Nucleus</keyword>
<keyword evidence="5 11" id="KW-0863">Zinc-finger</keyword>
<evidence type="ECO:0000256" key="11">
    <source>
        <dbReference type="PROSITE-ProRule" id="PRU00042"/>
    </source>
</evidence>
<feature type="compositionally biased region" description="Acidic residues" evidence="12">
    <location>
        <begin position="129"/>
        <end position="138"/>
    </location>
</feature>
<dbReference type="PROSITE" id="PS50157">
    <property type="entry name" value="ZINC_FINGER_C2H2_2"/>
    <property type="match status" value="10"/>
</dbReference>
<dbReference type="PANTHER" id="PTHR24390">
    <property type="entry name" value="ZINC FINGER PROTEIN"/>
    <property type="match status" value="1"/>
</dbReference>
<evidence type="ECO:0000256" key="12">
    <source>
        <dbReference type="SAM" id="MobiDB-lite"/>
    </source>
</evidence>
<dbReference type="PANTHER" id="PTHR24390:SF248">
    <property type="entry name" value="ZINC FINGER PROTEIN 569-LIKE"/>
    <property type="match status" value="1"/>
</dbReference>
<feature type="compositionally biased region" description="Polar residues" evidence="12">
    <location>
        <begin position="66"/>
        <end position="76"/>
    </location>
</feature>
<evidence type="ECO:0000313" key="15">
    <source>
        <dbReference type="Proteomes" id="UP000838412"/>
    </source>
</evidence>